<feature type="compositionally biased region" description="Polar residues" evidence="11">
    <location>
        <begin position="803"/>
        <end position="817"/>
    </location>
</feature>
<dbReference type="GO" id="GO:0000166">
    <property type="term" value="F:nucleotide binding"/>
    <property type="evidence" value="ECO:0007669"/>
    <property type="project" value="UniProtKB-KW"/>
</dbReference>
<evidence type="ECO:0000256" key="9">
    <source>
        <dbReference type="ARBA" id="ARBA00022741"/>
    </source>
</evidence>
<comment type="function">
    <text evidence="1">RNA-dependent RNA polymerase which replicates the viral genome composed of 3 RNA segments, RNA1, RNA2 and RNA3.</text>
</comment>
<evidence type="ECO:0000256" key="10">
    <source>
        <dbReference type="ARBA" id="ARBA00022953"/>
    </source>
</evidence>
<dbReference type="GO" id="GO:0003723">
    <property type="term" value="F:RNA binding"/>
    <property type="evidence" value="ECO:0007669"/>
    <property type="project" value="InterPro"/>
</dbReference>
<dbReference type="EMBL" id="AY429430">
    <property type="protein sequence ID" value="AAR89466.1"/>
    <property type="molecule type" value="Genomic_RNA"/>
</dbReference>
<dbReference type="GO" id="GO:0039690">
    <property type="term" value="P:positive stranded viral RNA replication"/>
    <property type="evidence" value="ECO:0007669"/>
    <property type="project" value="InterPro"/>
</dbReference>
<keyword evidence="9" id="KW-0547">Nucleotide-binding</keyword>
<reference evidence="13" key="2">
    <citation type="journal article" date="2005" name="Arch. Virol.">
        <title>Nucleotide sequence analyses of genomic RNAs of Peanut stunt virus Mi, the type strain representative of a novel PSV subgroup from China.</title>
        <authorList>
            <person name="Yan L.Y."/>
            <person name="Xu Z.Y."/>
            <person name="Goldbach R."/>
            <person name="Kunrong C."/>
            <person name="Prins M."/>
        </authorList>
    </citation>
    <scope>NUCLEOTIDE SEQUENCE</scope>
</reference>
<gene>
    <name evidence="13" type="primary">2a</name>
</gene>
<dbReference type="InterPro" id="IPR043502">
    <property type="entry name" value="DNA/RNA_pol_sf"/>
</dbReference>
<comment type="subunit">
    <text evidence="3">Interacts with replication protein 1a.</text>
</comment>
<feature type="domain" description="RdRp catalytic" evidence="12">
    <location>
        <begin position="514"/>
        <end position="627"/>
    </location>
</feature>
<evidence type="ECO:0000256" key="2">
    <source>
        <dbReference type="ARBA" id="ARBA00005418"/>
    </source>
</evidence>
<organism evidence="13">
    <name type="scientific">Peanut stunt virus</name>
    <dbReference type="NCBI Taxonomy" id="12313"/>
    <lineage>
        <taxon>Viruses</taxon>
        <taxon>Riboviria</taxon>
        <taxon>Orthornavirae</taxon>
        <taxon>Kitrinoviricota</taxon>
        <taxon>Alsuviricetes</taxon>
        <taxon>Martellivirales</taxon>
        <taxon>Bromoviridae</taxon>
        <taxon>Cucumovirus</taxon>
        <taxon>Cucumovirus PSV</taxon>
    </lineage>
</organism>
<keyword evidence="6" id="KW-0696">RNA-directed RNA polymerase</keyword>
<evidence type="ECO:0000256" key="8">
    <source>
        <dbReference type="ARBA" id="ARBA00022695"/>
    </source>
</evidence>
<name>Q6T7E6_9BROM</name>
<evidence type="ECO:0000256" key="3">
    <source>
        <dbReference type="ARBA" id="ARBA00011754"/>
    </source>
</evidence>
<evidence type="ECO:0000256" key="7">
    <source>
        <dbReference type="ARBA" id="ARBA00022679"/>
    </source>
</evidence>
<proteinExistence type="inferred from homology"/>
<accession>Q6T7E6</accession>
<protein>
    <recommendedName>
        <fullName evidence="5">RNA-directed RNA polymerase 2a</fullName>
        <ecNumber evidence="4">2.7.7.48</ecNumber>
    </recommendedName>
</protein>
<evidence type="ECO:0000313" key="13">
    <source>
        <dbReference type="EMBL" id="AAR89466.1"/>
    </source>
</evidence>
<dbReference type="InterPro" id="IPR007094">
    <property type="entry name" value="RNA-dir_pol_PSvirus"/>
</dbReference>
<dbReference type="EC" id="2.7.7.48" evidence="4"/>
<dbReference type="CDD" id="cd23252">
    <property type="entry name" value="Bromoviridae_RdRp"/>
    <property type="match status" value="1"/>
</dbReference>
<reference evidence="13" key="1">
    <citation type="submission" date="2003-10" db="EMBL/GenBank/DDBJ databases">
        <title>Nucleotide sequence of peanut stunt virus RNA2.</title>
        <authorList>
            <person name="Yan L."/>
            <person name="Xu Z."/>
            <person name="Goldbach R."/>
            <person name="Chen K."/>
            <person name="Prins M."/>
        </authorList>
    </citation>
    <scope>NUCLEOTIDE SEQUENCE</scope>
</reference>
<sequence length="845" mass="94772">MATFSLESLLSGSYGVDTPEEVARVRARDAAARAFFTDVGTVESVTIPSDVRNSDGPQFTRADSEISESFSSSSPAVEATTSDSLERVTFLVEDLNAMSDDDIRSVFENLIRPTYVGCFEVPEFSRNKLTLCVSVARNLISTHSRYPRKLKSYPDLVASIYRKESDIFEDAPIVEIDSDEVPGYKFAPVEPTDGYEQPPLCSDCGLIGYQCACLDLAGRRTAYAETTISHTYELESLTGVVDDATLLSNLGSFLLPIHCEYSRVDAPLESFRMDKPHPTDRVSMEVLQAVCETSLPTHVCYDDTYHQVFIETSDYVTDIDHLTLKQSDLVPRVDGGNYLKPVLNTGSGSKRLGTTKEVLTAIKKRNADVPELSGSVNLTRVSKAVARRFKESFFNANALARSDFLNVVGNFHAYMQKWASSGLTYDDLPDLCAENLQFYEHMVKSDVKPVVADTLNVDRPVPATITFHAKGITSQFSPLFVSLFERFQRCLRGRVIVPVGKISSLEMENFSVSKYCLEIDLSKFDKSQGELHLLIQEEILNLLGCPVHISKWWCDFHRYSYIKDKRAGVGMPISFQRRTGDAFTYFGNTLVTMALFSWCYDTDQFDRLLFSGDDSLAFSLKPIVGNPDLFTSLFNIEAKNMEPPVPYICSKFLLTDELGHTFSVPDPLRELQRLGTKKIPDDDSDDSFLRAHFMSFVDRLKFMPRMTHHTMNQLSIFYEMKYKKSGAECHAMLGGFVKYSTNFSIYKELYVSKSQRISFINSYSTDFIVERKSVKSKRGRPKRVKDAECGIPSKAPKVGGETQELTQASQDQPQIAWSQKPERAKTKRASRNAISLSPAPDGATS</sequence>
<dbReference type="GO" id="GO:0006351">
    <property type="term" value="P:DNA-templated transcription"/>
    <property type="evidence" value="ECO:0007669"/>
    <property type="project" value="InterPro"/>
</dbReference>
<evidence type="ECO:0000256" key="1">
    <source>
        <dbReference type="ARBA" id="ARBA00002542"/>
    </source>
</evidence>
<dbReference type="GO" id="GO:0003968">
    <property type="term" value="F:RNA-directed RNA polymerase activity"/>
    <property type="evidence" value="ECO:0007669"/>
    <property type="project" value="UniProtKB-KW"/>
</dbReference>
<dbReference type="InterPro" id="IPR001788">
    <property type="entry name" value="RNA-dep_RNA_pol_alsuvir"/>
</dbReference>
<keyword evidence="7" id="KW-0808">Transferase</keyword>
<dbReference type="SUPFAM" id="SSF56672">
    <property type="entry name" value="DNA/RNA polymerases"/>
    <property type="match status" value="1"/>
</dbReference>
<evidence type="ECO:0000256" key="4">
    <source>
        <dbReference type="ARBA" id="ARBA00012494"/>
    </source>
</evidence>
<feature type="region of interest" description="Disordered" evidence="11">
    <location>
        <begin position="775"/>
        <end position="845"/>
    </location>
</feature>
<feature type="region of interest" description="Disordered" evidence="11">
    <location>
        <begin position="47"/>
        <end position="78"/>
    </location>
</feature>
<dbReference type="InterPro" id="IPR047309">
    <property type="entry name" value="Bromoviridae_RdRp"/>
</dbReference>
<keyword evidence="8" id="KW-0548">Nucleotidyltransferase</keyword>
<comment type="similarity">
    <text evidence="2">Belongs to the ssRNA positive-strand viruses RNA-directed RNA polymerase family.</text>
</comment>
<evidence type="ECO:0000256" key="6">
    <source>
        <dbReference type="ARBA" id="ARBA00022484"/>
    </source>
</evidence>
<evidence type="ECO:0000259" key="12">
    <source>
        <dbReference type="PROSITE" id="PS50507"/>
    </source>
</evidence>
<evidence type="ECO:0000256" key="11">
    <source>
        <dbReference type="SAM" id="MobiDB-lite"/>
    </source>
</evidence>
<dbReference type="Pfam" id="PF00978">
    <property type="entry name" value="RdRP_2"/>
    <property type="match status" value="1"/>
</dbReference>
<keyword evidence="10" id="KW-0693">Viral RNA replication</keyword>
<dbReference type="PROSITE" id="PS50507">
    <property type="entry name" value="RDRP_SSRNA_POS"/>
    <property type="match status" value="1"/>
</dbReference>
<evidence type="ECO:0000256" key="5">
    <source>
        <dbReference type="ARBA" id="ARBA00018640"/>
    </source>
</evidence>